<evidence type="ECO:0000313" key="1">
    <source>
        <dbReference type="EMBL" id="RDI66269.1"/>
    </source>
</evidence>
<dbReference type="AlphaFoldDB" id="A0A370I6C4"/>
<dbReference type="GO" id="GO:0005975">
    <property type="term" value="P:carbohydrate metabolic process"/>
    <property type="evidence" value="ECO:0007669"/>
    <property type="project" value="UniProtKB-ARBA"/>
</dbReference>
<reference evidence="1 2" key="1">
    <citation type="submission" date="2018-07" db="EMBL/GenBank/DDBJ databases">
        <title>Genomic Encyclopedia of Type Strains, Phase IV (KMG-IV): sequencing the most valuable type-strain genomes for metagenomic binning, comparative biology and taxonomic classification.</title>
        <authorList>
            <person name="Goeker M."/>
        </authorList>
    </citation>
    <scope>NUCLEOTIDE SEQUENCE [LARGE SCALE GENOMIC DNA]</scope>
    <source>
        <strain evidence="1 2">DSM 44290</strain>
    </source>
</reference>
<dbReference type="RefSeq" id="WP_067999786.1">
    <property type="nucleotide sequence ID" value="NZ_QQBC01000004.1"/>
</dbReference>
<evidence type="ECO:0000313" key="2">
    <source>
        <dbReference type="Proteomes" id="UP000254869"/>
    </source>
</evidence>
<dbReference type="InterPro" id="IPR013783">
    <property type="entry name" value="Ig-like_fold"/>
</dbReference>
<gene>
    <name evidence="1" type="ORF">DFR76_10415</name>
</gene>
<proteinExistence type="predicted"/>
<organism evidence="1 2">
    <name type="scientific">Nocardia pseudobrasiliensis</name>
    <dbReference type="NCBI Taxonomy" id="45979"/>
    <lineage>
        <taxon>Bacteria</taxon>
        <taxon>Bacillati</taxon>
        <taxon>Actinomycetota</taxon>
        <taxon>Actinomycetes</taxon>
        <taxon>Mycobacteriales</taxon>
        <taxon>Nocardiaceae</taxon>
        <taxon>Nocardia</taxon>
    </lineage>
</organism>
<name>A0A370I6C4_9NOCA</name>
<accession>A0A370I6C4</accession>
<sequence>MPYQDDIRDNYSTWLVIPYFQGDLGVSGVDRPLSQVVPLPGSAQPIMWLCPSIRVNGGPLRTYRPGEPTTVTVTVADYGGGTSLAPVTVTLWWSDPNAAFSQLHAFGQATTYVASKGGSATVTIVGTIPIAGHACLLAAVSAPNDRIPQGTGVAPGVERHWAQLNLDSVATDPQGRARSRVRVGNLGRDIRSYHISARRPDRETAAQLSRDLNIDIGSHIPANWSLIDPEGGRGDGDAPLRVVLEPGASKELLLEVELSEPPGRGSATVFEVVQHSAADPDFDVHGALGVVVTGPEG</sequence>
<protein>
    <recommendedName>
        <fullName evidence="3">Ig-like domain-containing protein</fullName>
    </recommendedName>
</protein>
<dbReference type="Gene3D" id="2.60.40.10">
    <property type="entry name" value="Immunoglobulins"/>
    <property type="match status" value="1"/>
</dbReference>
<dbReference type="STRING" id="1210086.GCA_001613105_04036"/>
<dbReference type="EMBL" id="QQBC01000004">
    <property type="protein sequence ID" value="RDI66269.1"/>
    <property type="molecule type" value="Genomic_DNA"/>
</dbReference>
<dbReference type="Proteomes" id="UP000254869">
    <property type="component" value="Unassembled WGS sequence"/>
</dbReference>
<comment type="caution">
    <text evidence="1">The sequence shown here is derived from an EMBL/GenBank/DDBJ whole genome shotgun (WGS) entry which is preliminary data.</text>
</comment>
<evidence type="ECO:0008006" key="3">
    <source>
        <dbReference type="Google" id="ProtNLM"/>
    </source>
</evidence>
<keyword evidence="2" id="KW-1185">Reference proteome</keyword>